<evidence type="ECO:0000256" key="5">
    <source>
        <dbReference type="ARBA" id="ARBA00022982"/>
    </source>
</evidence>
<dbReference type="InterPro" id="IPR006593">
    <property type="entry name" value="Cyt_b561/ferric_Rdtase_TM"/>
</dbReference>
<dbReference type="InterPro" id="IPR036400">
    <property type="entry name" value="Cyt_B5-like_heme/steroid_sf"/>
</dbReference>
<dbReference type="SUPFAM" id="SSF52343">
    <property type="entry name" value="Ferredoxin reductase-like, C-terminal NADP-linked domain"/>
    <property type="match status" value="1"/>
</dbReference>
<dbReference type="InterPro" id="IPR039261">
    <property type="entry name" value="FNR_nucleotide-bd"/>
</dbReference>
<feature type="signal peptide" evidence="9">
    <location>
        <begin position="1"/>
        <end position="18"/>
    </location>
</feature>
<evidence type="ECO:0000256" key="9">
    <source>
        <dbReference type="SAM" id="SignalP"/>
    </source>
</evidence>
<dbReference type="Gene3D" id="1.20.120.1770">
    <property type="match status" value="1"/>
</dbReference>
<dbReference type="PROSITE" id="PS50939">
    <property type="entry name" value="CYTOCHROME_B561"/>
    <property type="match status" value="1"/>
</dbReference>
<dbReference type="EMBL" id="CAJZBQ010000064">
    <property type="protein sequence ID" value="CAG9336277.1"/>
    <property type="molecule type" value="Genomic_DNA"/>
</dbReference>
<proteinExistence type="predicted"/>
<evidence type="ECO:0000256" key="4">
    <source>
        <dbReference type="ARBA" id="ARBA00022729"/>
    </source>
</evidence>
<keyword evidence="6 8" id="KW-1133">Transmembrane helix</keyword>
<dbReference type="Pfam" id="PF03351">
    <property type="entry name" value="DOMON"/>
    <property type="match status" value="1"/>
</dbReference>
<evidence type="ECO:0000256" key="1">
    <source>
        <dbReference type="ARBA" id="ARBA00004370"/>
    </source>
</evidence>
<feature type="transmembrane region" description="Helical" evidence="8">
    <location>
        <begin position="599"/>
        <end position="619"/>
    </location>
</feature>
<organism evidence="11 12">
    <name type="scientific">Blepharisma stoltei</name>
    <dbReference type="NCBI Taxonomy" id="1481888"/>
    <lineage>
        <taxon>Eukaryota</taxon>
        <taxon>Sar</taxon>
        <taxon>Alveolata</taxon>
        <taxon>Ciliophora</taxon>
        <taxon>Postciliodesmatophora</taxon>
        <taxon>Heterotrichea</taxon>
        <taxon>Heterotrichida</taxon>
        <taxon>Blepharismidae</taxon>
        <taxon>Blepharisma</taxon>
    </lineage>
</organism>
<dbReference type="Pfam" id="PF00970">
    <property type="entry name" value="FAD_binding_6"/>
    <property type="match status" value="1"/>
</dbReference>
<dbReference type="GO" id="GO:0020037">
    <property type="term" value="F:heme binding"/>
    <property type="evidence" value="ECO:0007669"/>
    <property type="project" value="InterPro"/>
</dbReference>
<feature type="transmembrane region" description="Helical" evidence="8">
    <location>
        <begin position="194"/>
        <end position="215"/>
    </location>
</feature>
<feature type="transmembrane region" description="Helical" evidence="8">
    <location>
        <begin position="331"/>
        <end position="348"/>
    </location>
</feature>
<dbReference type="PANTHER" id="PTHR23130:SF171">
    <property type="entry name" value="OS01G0895300 PROTEIN"/>
    <property type="match status" value="1"/>
</dbReference>
<dbReference type="SUPFAM" id="SSF55856">
    <property type="entry name" value="Cytochrome b5-like heme/steroid binding domain"/>
    <property type="match status" value="1"/>
</dbReference>
<feature type="transmembrane region" description="Helical" evidence="8">
    <location>
        <begin position="267"/>
        <end position="288"/>
    </location>
</feature>
<dbReference type="SUPFAM" id="SSF63380">
    <property type="entry name" value="Riboflavin synthase domain-like"/>
    <property type="match status" value="1"/>
</dbReference>
<dbReference type="PROSITE" id="PS00191">
    <property type="entry name" value="CYTOCHROME_B5_1"/>
    <property type="match status" value="1"/>
</dbReference>
<keyword evidence="7 8" id="KW-0472">Membrane</keyword>
<keyword evidence="2" id="KW-0813">Transport</keyword>
<keyword evidence="4 9" id="KW-0732">Signal</keyword>
<gene>
    <name evidence="11" type="ORF">BSTOLATCC_MIC66157</name>
</gene>
<feature type="chain" id="PRO_5043515914" description="Cytochrome b561 domain-containing protein" evidence="9">
    <location>
        <begin position="19"/>
        <end position="719"/>
    </location>
</feature>
<keyword evidence="12" id="KW-1185">Reference proteome</keyword>
<feature type="transmembrane region" description="Helical" evidence="8">
    <location>
        <begin position="227"/>
        <end position="247"/>
    </location>
</feature>
<dbReference type="AlphaFoldDB" id="A0AAU9KDY5"/>
<evidence type="ECO:0000259" key="10">
    <source>
        <dbReference type="PROSITE" id="PS50939"/>
    </source>
</evidence>
<evidence type="ECO:0000313" key="12">
    <source>
        <dbReference type="Proteomes" id="UP001162131"/>
    </source>
</evidence>
<dbReference type="PANTHER" id="PTHR23130">
    <property type="entry name" value="CYTOCHROME B561 AND DOMON DOMAIN-CONTAINING PROTEIN"/>
    <property type="match status" value="1"/>
</dbReference>
<dbReference type="Gene3D" id="3.10.120.10">
    <property type="entry name" value="Cytochrome b5-like heme/steroid binding domain"/>
    <property type="match status" value="1"/>
</dbReference>
<reference evidence="11" key="1">
    <citation type="submission" date="2021-09" db="EMBL/GenBank/DDBJ databases">
        <authorList>
            <consortium name="AG Swart"/>
            <person name="Singh M."/>
            <person name="Singh A."/>
            <person name="Seah K."/>
            <person name="Emmerich C."/>
        </authorList>
    </citation>
    <scope>NUCLEOTIDE SEQUENCE</scope>
    <source>
        <strain evidence="11">ATCC30299</strain>
    </source>
</reference>
<evidence type="ECO:0000313" key="11">
    <source>
        <dbReference type="EMBL" id="CAG9336277.1"/>
    </source>
</evidence>
<evidence type="ECO:0000256" key="3">
    <source>
        <dbReference type="ARBA" id="ARBA00022692"/>
    </source>
</evidence>
<dbReference type="InterPro" id="IPR017938">
    <property type="entry name" value="Riboflavin_synthase-like_b-brl"/>
</dbReference>
<sequence length="719" mass="80556">MKQSLLALLWFFSSPITGFIYQALDKYMTLGWEISGEYITFQFLCEASWCGIGLSNTMYLSDMYVAVGGGSSTIKASMLDLWSENHDTPKADSEYWNGEYSIIEQYGYYYPSNTTGSSGFINVIFKRLLDTGDIWDTVIIPGRKMKINWAYLRDSNNANAGFKEHSDYSQGTIKFTTRKEDASFSTEDSDHEGFGMHGLVMTVCWLILAPIGIAIARYCKHWRCWYFCHLILLGVAVAATIISVSLTYHAHETPYIQGTSKPRHHSRLGLCLTFLVVGQGVMGLICGFLQSKSSHFGLISQIRRIHKVTGYSMVIGGLLNNSYGWDIFSSASLYHAGLGIVLGIWALFEVRHQISYWWAGLLCRRTLPAMTHKEAMDMIVEKNAKIMFYDELVMNVKHFITSHPGGGFMLEDAIGEDAGKYLVGCSSTNGDLLPYAHSRPALDYTKKLAIARVPYPEGYLDATDSSGDNNHMNWKINFQQELNPSTKIISLSSPHFQMSQNIKEPFWIGKHFKVTAKIGGTLTSRYYSAFFADLHSWASELNLSSKFPECKKGSIQLIYRVYAKGKMTQHMHNQGDSGELQLKGPLGPGLMLNAYSGNYLGFAGGTGLIPFLDVAYLLWSTKDQPLPMSFTLFASFRTKEDSFCFDILEATSRALGEDKFKFIPVIDKQAKEMSFPDLVKKYAGMKASNAWICGPSGYNDFIKGLLIEGGLERNKIIVM</sequence>
<keyword evidence="3 8" id="KW-0812">Transmembrane</keyword>
<dbReference type="InterPro" id="IPR008333">
    <property type="entry name" value="Cbr1-like_FAD-bd_dom"/>
</dbReference>
<dbReference type="Proteomes" id="UP001162131">
    <property type="component" value="Unassembled WGS sequence"/>
</dbReference>
<dbReference type="CDD" id="cd00322">
    <property type="entry name" value="FNR_like"/>
    <property type="match status" value="1"/>
</dbReference>
<dbReference type="InterPro" id="IPR018506">
    <property type="entry name" value="Cyt_B5_heme-BS"/>
</dbReference>
<protein>
    <recommendedName>
        <fullName evidence="10">Cytochrome b561 domain-containing protein</fullName>
    </recommendedName>
</protein>
<evidence type="ECO:0000256" key="2">
    <source>
        <dbReference type="ARBA" id="ARBA00022448"/>
    </source>
</evidence>
<dbReference type="GO" id="GO:0016020">
    <property type="term" value="C:membrane"/>
    <property type="evidence" value="ECO:0007669"/>
    <property type="project" value="UniProtKB-SubCell"/>
</dbReference>
<dbReference type="InterPro" id="IPR005018">
    <property type="entry name" value="DOMON_domain"/>
</dbReference>
<dbReference type="InterPro" id="IPR045266">
    <property type="entry name" value="DOH_DOMON"/>
</dbReference>
<comment type="subcellular location">
    <subcellularLocation>
        <location evidence="1">Membrane</location>
    </subcellularLocation>
</comment>
<dbReference type="Gene3D" id="3.40.50.80">
    <property type="entry name" value="Nucleotide-binding domain of ferredoxin-NADP reductase (FNR) module"/>
    <property type="match status" value="1"/>
</dbReference>
<feature type="domain" description="Cytochrome b561" evidence="10">
    <location>
        <begin position="159"/>
        <end position="361"/>
    </location>
</feature>
<name>A0AAU9KDY5_9CILI</name>
<evidence type="ECO:0000256" key="6">
    <source>
        <dbReference type="ARBA" id="ARBA00022989"/>
    </source>
</evidence>
<accession>A0AAU9KDY5</accession>
<dbReference type="CDD" id="cd08760">
    <property type="entry name" value="Cyt_b561_FRRS1_like"/>
    <property type="match status" value="1"/>
</dbReference>
<dbReference type="CDD" id="cd09631">
    <property type="entry name" value="DOMON_DOH"/>
    <property type="match status" value="1"/>
</dbReference>
<comment type="caution">
    <text evidence="11">The sequence shown here is derived from an EMBL/GenBank/DDBJ whole genome shotgun (WGS) entry which is preliminary data.</text>
</comment>
<evidence type="ECO:0000256" key="7">
    <source>
        <dbReference type="ARBA" id="ARBA00023136"/>
    </source>
</evidence>
<keyword evidence="5" id="KW-0249">Electron transport</keyword>
<dbReference type="Gene3D" id="2.40.30.10">
    <property type="entry name" value="Translation factors"/>
    <property type="match status" value="1"/>
</dbReference>
<evidence type="ECO:0000256" key="8">
    <source>
        <dbReference type="SAM" id="Phobius"/>
    </source>
</evidence>